<evidence type="ECO:0000313" key="4">
    <source>
        <dbReference type="Proteomes" id="UP000185657"/>
    </source>
</evidence>
<dbReference type="PANTHER" id="PTHR39594:SF1">
    <property type="entry name" value="PROTEIN YCHQ"/>
    <property type="match status" value="1"/>
</dbReference>
<keyword evidence="1" id="KW-0812">Transmembrane</keyword>
<name>A0A162YR15_9BURK</name>
<sequence>MQPETIAWAYPLAFWTHIALVIASVSLFAMRGLGVLAGQIWPMCQIWRGLSVWIDVGLLSAGGTLWFMLQFNPWHDHWLGAKLILLVVYILLGSMALKRAPTRAAKALFFAAALLCVAFMASIALHHSPLGWWA</sequence>
<dbReference type="EMBL" id="CP017476">
    <property type="protein sequence ID" value="AOW15106.1"/>
    <property type="molecule type" value="Genomic_DNA"/>
</dbReference>
<organism evidence="2 5">
    <name type="scientific">Hydrogenophaga crassostreae</name>
    <dbReference type="NCBI Taxonomy" id="1763535"/>
    <lineage>
        <taxon>Bacteria</taxon>
        <taxon>Pseudomonadati</taxon>
        <taxon>Pseudomonadota</taxon>
        <taxon>Betaproteobacteria</taxon>
        <taxon>Burkholderiales</taxon>
        <taxon>Comamonadaceae</taxon>
        <taxon>Hydrogenophaga</taxon>
    </lineage>
</organism>
<feature type="transmembrane region" description="Helical" evidence="1">
    <location>
        <begin position="77"/>
        <end position="95"/>
    </location>
</feature>
<dbReference type="InterPro" id="IPR007360">
    <property type="entry name" value="SirB"/>
</dbReference>
<evidence type="ECO:0000313" key="3">
    <source>
        <dbReference type="EMBL" id="OAD39560.1"/>
    </source>
</evidence>
<dbReference type="Proteomes" id="UP000185680">
    <property type="component" value="Chromosome"/>
</dbReference>
<protein>
    <recommendedName>
        <fullName evidence="6">Regulator SirB</fullName>
    </recommendedName>
</protein>
<feature type="transmembrane region" description="Helical" evidence="1">
    <location>
        <begin position="50"/>
        <end position="71"/>
    </location>
</feature>
<dbReference type="STRING" id="1763535.LPB072_22150"/>
<reference evidence="3 4" key="1">
    <citation type="submission" date="2016-02" db="EMBL/GenBank/DDBJ databases">
        <title>Draft genome sequence of Hydrogenophaga sp. LPB0072.</title>
        <authorList>
            <person name="Shin S.-K."/>
            <person name="Yi H."/>
        </authorList>
    </citation>
    <scope>NUCLEOTIDE SEQUENCE [LARGE SCALE GENOMIC DNA]</scope>
    <source>
        <strain evidence="3 4">LPB0072</strain>
    </source>
</reference>
<dbReference type="PIRSF" id="PIRSF005610">
    <property type="entry name" value="SirB"/>
    <property type="match status" value="1"/>
</dbReference>
<keyword evidence="1" id="KW-1133">Transmembrane helix</keyword>
<dbReference type="RefSeq" id="WP_066096199.1">
    <property type="nucleotide sequence ID" value="NZ_CP017476.1"/>
</dbReference>
<feature type="transmembrane region" description="Helical" evidence="1">
    <location>
        <begin position="6"/>
        <end position="29"/>
    </location>
</feature>
<dbReference type="OrthoDB" id="8904823at2"/>
<dbReference type="KEGG" id="hyl:LPB072_22150"/>
<dbReference type="Pfam" id="PF04247">
    <property type="entry name" value="SirB"/>
    <property type="match status" value="1"/>
</dbReference>
<gene>
    <name evidence="2" type="ORF">LPB072_22150</name>
    <name evidence="3" type="ORF">LPB72_21535</name>
</gene>
<dbReference type="AlphaFoldDB" id="A0A162YR15"/>
<evidence type="ECO:0000256" key="1">
    <source>
        <dbReference type="SAM" id="Phobius"/>
    </source>
</evidence>
<dbReference type="GO" id="GO:0005886">
    <property type="term" value="C:plasma membrane"/>
    <property type="evidence" value="ECO:0007669"/>
    <property type="project" value="TreeGrafter"/>
</dbReference>
<evidence type="ECO:0008006" key="6">
    <source>
        <dbReference type="Google" id="ProtNLM"/>
    </source>
</evidence>
<proteinExistence type="predicted"/>
<dbReference type="Proteomes" id="UP000185657">
    <property type="component" value="Unassembled WGS sequence"/>
</dbReference>
<keyword evidence="4" id="KW-1185">Reference proteome</keyword>
<evidence type="ECO:0000313" key="5">
    <source>
        <dbReference type="Proteomes" id="UP000185680"/>
    </source>
</evidence>
<dbReference type="PANTHER" id="PTHR39594">
    <property type="entry name" value="PROTEIN YCHQ"/>
    <property type="match status" value="1"/>
</dbReference>
<evidence type="ECO:0000313" key="2">
    <source>
        <dbReference type="EMBL" id="AOW15106.1"/>
    </source>
</evidence>
<keyword evidence="1" id="KW-0472">Membrane</keyword>
<feature type="transmembrane region" description="Helical" evidence="1">
    <location>
        <begin position="107"/>
        <end position="125"/>
    </location>
</feature>
<dbReference type="EMBL" id="LVWD01000042">
    <property type="protein sequence ID" value="OAD39560.1"/>
    <property type="molecule type" value="Genomic_DNA"/>
</dbReference>
<reference evidence="2 5" key="2">
    <citation type="submission" date="2016-10" db="EMBL/GenBank/DDBJ databases">
        <title>Hydorgenophaga sp. LPB0072 isolated from gastropod.</title>
        <authorList>
            <person name="Kim E."/>
            <person name="Yi H."/>
        </authorList>
    </citation>
    <scope>NUCLEOTIDE SEQUENCE [LARGE SCALE GENOMIC DNA]</scope>
    <source>
        <strain evidence="2 5">LPB0072</strain>
    </source>
</reference>
<accession>A0A162YR15</accession>